<accession>B0D8X7</accession>
<dbReference type="PROSITE" id="PS50118">
    <property type="entry name" value="HMG_BOX_2"/>
    <property type="match status" value="1"/>
</dbReference>
<dbReference type="EMBL" id="DS547100">
    <property type="protein sequence ID" value="EDR09149.1"/>
    <property type="molecule type" value="Genomic_DNA"/>
</dbReference>
<evidence type="ECO:0000256" key="4">
    <source>
        <dbReference type="SAM" id="MobiDB-lite"/>
    </source>
</evidence>
<feature type="compositionally biased region" description="Low complexity" evidence="4">
    <location>
        <begin position="171"/>
        <end position="187"/>
    </location>
</feature>
<dbReference type="STRING" id="486041.B0D8X7"/>
<keyword evidence="1 3" id="KW-0238">DNA-binding</keyword>
<dbReference type="SUPFAM" id="SSF47095">
    <property type="entry name" value="HMG-box"/>
    <property type="match status" value="1"/>
</dbReference>
<dbReference type="CDD" id="cd01389">
    <property type="entry name" value="HMG-box_ROX1-like"/>
    <property type="match status" value="1"/>
</dbReference>
<feature type="region of interest" description="Disordered" evidence="4">
    <location>
        <begin position="74"/>
        <end position="123"/>
    </location>
</feature>
<evidence type="ECO:0000256" key="2">
    <source>
        <dbReference type="ARBA" id="ARBA00023163"/>
    </source>
</evidence>
<dbReference type="Gene3D" id="1.10.30.10">
    <property type="entry name" value="High mobility group box domain"/>
    <property type="match status" value="1"/>
</dbReference>
<reference evidence="6 7" key="1">
    <citation type="journal article" date="2008" name="Nature">
        <title>The genome of Laccaria bicolor provides insights into mycorrhizal symbiosis.</title>
        <authorList>
            <person name="Martin F."/>
            <person name="Aerts A."/>
            <person name="Ahren D."/>
            <person name="Brun A."/>
            <person name="Danchin E.G.J."/>
            <person name="Duchaussoy F."/>
            <person name="Gibon J."/>
            <person name="Kohler A."/>
            <person name="Lindquist E."/>
            <person name="Pereda V."/>
            <person name="Salamov A."/>
            <person name="Shapiro H.J."/>
            <person name="Wuyts J."/>
            <person name="Blaudez D."/>
            <person name="Buee M."/>
            <person name="Brokstein P."/>
            <person name="Canbaeck B."/>
            <person name="Cohen D."/>
            <person name="Courty P.E."/>
            <person name="Coutinho P.M."/>
            <person name="Delaruelle C."/>
            <person name="Detter J.C."/>
            <person name="Deveau A."/>
            <person name="DiFazio S."/>
            <person name="Duplessis S."/>
            <person name="Fraissinet-Tachet L."/>
            <person name="Lucic E."/>
            <person name="Frey-Klett P."/>
            <person name="Fourrey C."/>
            <person name="Feussner I."/>
            <person name="Gay G."/>
            <person name="Grimwood J."/>
            <person name="Hoegger P.J."/>
            <person name="Jain P."/>
            <person name="Kilaru S."/>
            <person name="Labbe J."/>
            <person name="Lin Y.C."/>
            <person name="Legue V."/>
            <person name="Le Tacon F."/>
            <person name="Marmeisse R."/>
            <person name="Melayah D."/>
            <person name="Montanini B."/>
            <person name="Muratet M."/>
            <person name="Nehls U."/>
            <person name="Niculita-Hirzel H."/>
            <person name="Oudot-Le Secq M.P."/>
            <person name="Peter M."/>
            <person name="Quesneville H."/>
            <person name="Rajashekar B."/>
            <person name="Reich M."/>
            <person name="Rouhier N."/>
            <person name="Schmutz J."/>
            <person name="Yin T."/>
            <person name="Chalot M."/>
            <person name="Henrissat B."/>
            <person name="Kuees U."/>
            <person name="Lucas S."/>
            <person name="Van de Peer Y."/>
            <person name="Podila G.K."/>
            <person name="Polle A."/>
            <person name="Pukkila P.J."/>
            <person name="Richardson P.M."/>
            <person name="Rouze P."/>
            <person name="Sanders I.R."/>
            <person name="Stajich J.E."/>
            <person name="Tunlid A."/>
            <person name="Tuskan G."/>
            <person name="Grigoriev I.V."/>
        </authorList>
    </citation>
    <scope>NUCLEOTIDE SEQUENCE [LARGE SCALE GENOMIC DNA]</scope>
    <source>
        <strain evidence="7">S238N-H82 / ATCC MYA-4686</strain>
    </source>
</reference>
<dbReference type="GO" id="GO:0005634">
    <property type="term" value="C:nucleus"/>
    <property type="evidence" value="ECO:0007669"/>
    <property type="project" value="UniProtKB-UniRule"/>
</dbReference>
<evidence type="ECO:0000256" key="3">
    <source>
        <dbReference type="PROSITE-ProRule" id="PRU00267"/>
    </source>
</evidence>
<feature type="DNA-binding region" description="HMG box" evidence="3">
    <location>
        <begin position="19"/>
        <end position="90"/>
    </location>
</feature>
<gene>
    <name evidence="6" type="primary">LbPCC1</name>
    <name evidence="6" type="ORF">LACBIDRAFT_386478</name>
</gene>
<dbReference type="InParanoid" id="B0D8X7"/>
<keyword evidence="7" id="KW-1185">Reference proteome</keyword>
<evidence type="ECO:0000259" key="5">
    <source>
        <dbReference type="PROSITE" id="PS50118"/>
    </source>
</evidence>
<dbReference type="InterPro" id="IPR050140">
    <property type="entry name" value="SRY-related_HMG-box_TF-like"/>
</dbReference>
<evidence type="ECO:0000313" key="7">
    <source>
        <dbReference type="Proteomes" id="UP000001194"/>
    </source>
</evidence>
<dbReference type="InterPro" id="IPR009071">
    <property type="entry name" value="HMG_box_dom"/>
</dbReference>
<feature type="domain" description="HMG box" evidence="5">
    <location>
        <begin position="19"/>
        <end position="90"/>
    </location>
</feature>
<dbReference type="Pfam" id="PF00505">
    <property type="entry name" value="HMG_box"/>
    <property type="match status" value="1"/>
</dbReference>
<dbReference type="GO" id="GO:0001228">
    <property type="term" value="F:DNA-binding transcription activator activity, RNA polymerase II-specific"/>
    <property type="evidence" value="ECO:0007669"/>
    <property type="project" value="TreeGrafter"/>
</dbReference>
<organism evidence="7">
    <name type="scientific">Laccaria bicolor (strain S238N-H82 / ATCC MYA-4686)</name>
    <name type="common">Bicoloured deceiver</name>
    <name type="synonym">Laccaria laccata var. bicolor</name>
    <dbReference type="NCBI Taxonomy" id="486041"/>
    <lineage>
        <taxon>Eukaryota</taxon>
        <taxon>Fungi</taxon>
        <taxon>Dikarya</taxon>
        <taxon>Basidiomycota</taxon>
        <taxon>Agaricomycotina</taxon>
        <taxon>Agaricomycetes</taxon>
        <taxon>Agaricomycetidae</taxon>
        <taxon>Agaricales</taxon>
        <taxon>Agaricineae</taxon>
        <taxon>Hydnangiaceae</taxon>
        <taxon>Laccaria</taxon>
    </lineage>
</organism>
<dbReference type="RefSeq" id="XP_001880462.1">
    <property type="nucleotide sequence ID" value="XM_001880427.1"/>
</dbReference>
<dbReference type="GeneID" id="6075951"/>
<dbReference type="KEGG" id="lbc:LACBIDRAFT_386478"/>
<dbReference type="GO" id="GO:0030154">
    <property type="term" value="P:cell differentiation"/>
    <property type="evidence" value="ECO:0007669"/>
    <property type="project" value="TreeGrafter"/>
</dbReference>
<keyword evidence="2" id="KW-0804">Transcription</keyword>
<evidence type="ECO:0000256" key="1">
    <source>
        <dbReference type="ARBA" id="ARBA00023125"/>
    </source>
</evidence>
<dbReference type="PANTHER" id="PTHR10270">
    <property type="entry name" value="SOX TRANSCRIPTION FACTOR"/>
    <property type="match status" value="1"/>
</dbReference>
<name>B0D8X7_LACBS</name>
<dbReference type="AlphaFoldDB" id="B0D8X7"/>
<dbReference type="SMART" id="SM00398">
    <property type="entry name" value="HMG"/>
    <property type="match status" value="1"/>
</dbReference>
<dbReference type="Proteomes" id="UP000001194">
    <property type="component" value="Unassembled WGS sequence"/>
</dbReference>
<sequence length="449" mass="48757">MAGPIRTKHPTPPTSVVHAPRPPNAWIIYRSEKTKMITARAAGQPPPPQGMVSKMISAMWKDEPAATRAIYERRADEKKAEHQKQYPGYRFQPKKKEEKEAARVKRKQEKDNERLAKRTRPTVRITSASAVPATIANAAPLLYAPHTLYPQVDSSQSQQQVYAQYGPFGTSPPLSISSSPNESSPLSDAAYPSDDQQVAQSSNNGVNVQACHGLGHNNLFGTTSSSLMTSSVMTSTTTLSTQDWHSGQSSSSNTSIPLSFDIPPMPPQPWYNPTVEDSLQALLSATDDPSIFQVHNFDANSLNANPTGQLELSIGQIPTNYEAESYFGNSFNGFGFNLHGYGSEGQMASTDQSDFSFFSPDMALSDMGSFAGEEFITYDDSVPLSSMPPTPSTQLQVVSEHEIHHPTPYVPPAGAVHSSNRRAAGSWKISAVPDSPIEHNPLAWGVPAN</sequence>
<dbReference type="HOGENOM" id="CLU_027670_0_0_1"/>
<dbReference type="OrthoDB" id="6247875at2759"/>
<protein>
    <submittedName>
        <fullName evidence="6">HMG-box DNA-binding protein</fullName>
    </submittedName>
</protein>
<dbReference type="PANTHER" id="PTHR10270:SF161">
    <property type="entry name" value="SEX-DETERMINING REGION Y PROTEIN"/>
    <property type="match status" value="1"/>
</dbReference>
<dbReference type="InterPro" id="IPR036910">
    <property type="entry name" value="HMG_box_dom_sf"/>
</dbReference>
<proteinExistence type="predicted"/>
<feature type="compositionally biased region" description="Basic and acidic residues" evidence="4">
    <location>
        <begin position="74"/>
        <end position="84"/>
    </location>
</feature>
<feature type="region of interest" description="Disordered" evidence="4">
    <location>
        <begin position="164"/>
        <end position="202"/>
    </location>
</feature>
<feature type="compositionally biased region" description="Basic and acidic residues" evidence="4">
    <location>
        <begin position="94"/>
        <end position="116"/>
    </location>
</feature>
<feature type="region of interest" description="Disordered" evidence="4">
    <location>
        <begin position="1"/>
        <end position="21"/>
    </location>
</feature>
<keyword evidence="3" id="KW-0539">Nucleus</keyword>
<dbReference type="GO" id="GO:0000978">
    <property type="term" value="F:RNA polymerase II cis-regulatory region sequence-specific DNA binding"/>
    <property type="evidence" value="ECO:0007669"/>
    <property type="project" value="TreeGrafter"/>
</dbReference>
<evidence type="ECO:0000313" key="6">
    <source>
        <dbReference type="EMBL" id="EDR09149.1"/>
    </source>
</evidence>